<dbReference type="InterPro" id="IPR036163">
    <property type="entry name" value="HMA_dom_sf"/>
</dbReference>
<reference evidence="4" key="1">
    <citation type="journal article" date="2019" name="Nat. Commun.">
        <title>The genome of broomcorn millet.</title>
        <authorList>
            <person name="Zou C."/>
            <person name="Miki D."/>
            <person name="Li D."/>
            <person name="Tang Q."/>
            <person name="Xiao L."/>
            <person name="Rajput S."/>
            <person name="Deng P."/>
            <person name="Jia W."/>
            <person name="Huang R."/>
            <person name="Zhang M."/>
            <person name="Sun Y."/>
            <person name="Hu J."/>
            <person name="Fu X."/>
            <person name="Schnable P.S."/>
            <person name="Li F."/>
            <person name="Zhang H."/>
            <person name="Feng B."/>
            <person name="Zhu X."/>
            <person name="Liu R."/>
            <person name="Schnable J.C."/>
            <person name="Zhu J.-K."/>
            <person name="Zhang H."/>
        </authorList>
    </citation>
    <scope>NUCLEOTIDE SEQUENCE [LARGE SCALE GENOMIC DNA]</scope>
</reference>
<feature type="compositionally biased region" description="Pro residues" evidence="1">
    <location>
        <begin position="91"/>
        <end position="110"/>
    </location>
</feature>
<dbReference type="InterPro" id="IPR044594">
    <property type="entry name" value="HIPP01/3/5/6"/>
</dbReference>
<evidence type="ECO:0000256" key="1">
    <source>
        <dbReference type="SAM" id="MobiDB-lite"/>
    </source>
</evidence>
<dbReference type="PROSITE" id="PS50846">
    <property type="entry name" value="HMA_2"/>
    <property type="match status" value="2"/>
</dbReference>
<gene>
    <name evidence="3" type="ORF">C2845_PM02G13950</name>
</gene>
<feature type="domain" description="HMA" evidence="2">
    <location>
        <begin position="1"/>
        <end position="68"/>
    </location>
</feature>
<feature type="compositionally biased region" description="Low complexity" evidence="1">
    <location>
        <begin position="303"/>
        <end position="322"/>
    </location>
</feature>
<dbReference type="STRING" id="4540.A0A3L6S8X9"/>
<organism evidence="3 4">
    <name type="scientific">Panicum miliaceum</name>
    <name type="common">Proso millet</name>
    <name type="synonym">Broomcorn millet</name>
    <dbReference type="NCBI Taxonomy" id="4540"/>
    <lineage>
        <taxon>Eukaryota</taxon>
        <taxon>Viridiplantae</taxon>
        <taxon>Streptophyta</taxon>
        <taxon>Embryophyta</taxon>
        <taxon>Tracheophyta</taxon>
        <taxon>Spermatophyta</taxon>
        <taxon>Magnoliopsida</taxon>
        <taxon>Liliopsida</taxon>
        <taxon>Poales</taxon>
        <taxon>Poaceae</taxon>
        <taxon>PACMAD clade</taxon>
        <taxon>Panicoideae</taxon>
        <taxon>Panicodae</taxon>
        <taxon>Paniceae</taxon>
        <taxon>Panicinae</taxon>
        <taxon>Panicum</taxon>
        <taxon>Panicum sect. Panicum</taxon>
    </lineage>
</organism>
<proteinExistence type="predicted"/>
<protein>
    <recommendedName>
        <fullName evidence="2">HMA domain-containing protein</fullName>
    </recommendedName>
</protein>
<evidence type="ECO:0000313" key="3">
    <source>
        <dbReference type="EMBL" id="RLN16416.1"/>
    </source>
</evidence>
<dbReference type="GO" id="GO:0046872">
    <property type="term" value="F:metal ion binding"/>
    <property type="evidence" value="ECO:0007669"/>
    <property type="project" value="InterPro"/>
</dbReference>
<feature type="compositionally biased region" description="Low complexity" evidence="1">
    <location>
        <begin position="77"/>
        <end position="90"/>
    </location>
</feature>
<dbReference type="PANTHER" id="PTHR46413">
    <property type="entry name" value="HEAVY METAL-ASSOCIATED ISOPRENYLATED PLANT PROTEIN 6"/>
    <property type="match status" value="1"/>
</dbReference>
<evidence type="ECO:0000313" key="4">
    <source>
        <dbReference type="Proteomes" id="UP000275267"/>
    </source>
</evidence>
<dbReference type="InterPro" id="IPR006121">
    <property type="entry name" value="HMA_dom"/>
</dbReference>
<dbReference type="PANTHER" id="PTHR46413:SF6">
    <property type="entry name" value="HMA DOMAIN-CONTAINING PROTEIN"/>
    <property type="match status" value="1"/>
</dbReference>
<dbReference type="OrthoDB" id="694602at2759"/>
<name>A0A3L6S8X9_PANMI</name>
<sequence length="332" mass="34764">MAPVILAMDVHCDSCAKKIRKAIMKVPGAESVTASYETGLVVVEGTADAAAVMARLRAKTKKAARVVSDGVEEEGEAAAAGASGSGSVNANPPPPAGAPAGPADPPAPAPPIFLEMDLHCRSCAEKVEQRVMGIPGVDAVTTDVPGRRVEVTGTVDASAVATSLEVRTRRSVRVVSDPRSAGDVPAGYDHEQRKAAAARAAAEQITQEIGMPPSLPASSSYGAPPPEVGYYHYPAQPEGVYGDQHWAAPAPPSGHFYMPQGGERYGQQWPEYAPPAGAFYPHQGGECFGQQWPAYPPPEPEPEGYYPYGRQPEGYYPYGGQPDENPGGCSIQ</sequence>
<feature type="domain" description="HMA" evidence="2">
    <location>
        <begin position="109"/>
        <end position="175"/>
    </location>
</feature>
<dbReference type="AlphaFoldDB" id="A0A3L6S8X9"/>
<feature type="region of interest" description="Disordered" evidence="1">
    <location>
        <begin position="66"/>
        <end position="110"/>
    </location>
</feature>
<keyword evidence="4" id="KW-1185">Reference proteome</keyword>
<dbReference type="CDD" id="cd00371">
    <property type="entry name" value="HMA"/>
    <property type="match status" value="2"/>
</dbReference>
<dbReference type="Gene3D" id="3.30.70.100">
    <property type="match status" value="2"/>
</dbReference>
<feature type="region of interest" description="Disordered" evidence="1">
    <location>
        <begin position="290"/>
        <end position="332"/>
    </location>
</feature>
<dbReference type="EMBL" id="PQIB02000005">
    <property type="protein sequence ID" value="RLN16416.1"/>
    <property type="molecule type" value="Genomic_DNA"/>
</dbReference>
<accession>A0A3L6S8X9</accession>
<dbReference type="SUPFAM" id="SSF55008">
    <property type="entry name" value="HMA, heavy metal-associated domain"/>
    <property type="match status" value="2"/>
</dbReference>
<dbReference type="Pfam" id="PF00403">
    <property type="entry name" value="HMA"/>
    <property type="match status" value="2"/>
</dbReference>
<dbReference type="Proteomes" id="UP000275267">
    <property type="component" value="Unassembled WGS sequence"/>
</dbReference>
<evidence type="ECO:0000259" key="2">
    <source>
        <dbReference type="PROSITE" id="PS50846"/>
    </source>
</evidence>
<comment type="caution">
    <text evidence="3">The sequence shown here is derived from an EMBL/GenBank/DDBJ whole genome shotgun (WGS) entry which is preliminary data.</text>
</comment>